<dbReference type="InterPro" id="IPR019775">
    <property type="entry name" value="WD40_repeat_CS"/>
</dbReference>
<keyword evidence="1 3" id="KW-0853">WD repeat</keyword>
<dbReference type="SMART" id="SM00320">
    <property type="entry name" value="WD40"/>
    <property type="match status" value="4"/>
</dbReference>
<keyword evidence="7" id="KW-1185">Reference proteome</keyword>
<dbReference type="PANTHER" id="PTHR19879:SF9">
    <property type="entry name" value="TRANSCRIPTION INITIATION FACTOR TFIID SUBUNIT 5"/>
    <property type="match status" value="1"/>
</dbReference>
<proteinExistence type="predicted"/>
<accession>A0A5C1AMM0</accession>
<evidence type="ECO:0000313" key="6">
    <source>
        <dbReference type="EMBL" id="QEL20669.1"/>
    </source>
</evidence>
<keyword evidence="2" id="KW-0677">Repeat</keyword>
<dbReference type="SUPFAM" id="SSF50978">
    <property type="entry name" value="WD40 repeat-like"/>
    <property type="match status" value="1"/>
</dbReference>
<dbReference type="Pfam" id="PF00656">
    <property type="entry name" value="Peptidase_C14"/>
    <property type="match status" value="1"/>
</dbReference>
<dbReference type="PANTHER" id="PTHR19879">
    <property type="entry name" value="TRANSCRIPTION INITIATION FACTOR TFIID"/>
    <property type="match status" value="1"/>
</dbReference>
<dbReference type="Gene3D" id="3.40.50.1460">
    <property type="match status" value="1"/>
</dbReference>
<dbReference type="InterPro" id="IPR001680">
    <property type="entry name" value="WD40_rpt"/>
</dbReference>
<evidence type="ECO:0000256" key="1">
    <source>
        <dbReference type="ARBA" id="ARBA00022574"/>
    </source>
</evidence>
<dbReference type="OrthoDB" id="235631at2"/>
<dbReference type="PROSITE" id="PS50294">
    <property type="entry name" value="WD_REPEATS_REGION"/>
    <property type="match status" value="2"/>
</dbReference>
<reference evidence="7" key="1">
    <citation type="submission" date="2019-08" db="EMBL/GenBank/DDBJ databases">
        <title>Limnoglobus roseus gen. nov., sp. nov., a novel freshwater planctomycete with a giant genome from the family Gemmataceae.</title>
        <authorList>
            <person name="Kulichevskaya I.S."/>
            <person name="Naumoff D.G."/>
            <person name="Miroshnikov K."/>
            <person name="Ivanova A."/>
            <person name="Philippov D.A."/>
            <person name="Hakobyan A."/>
            <person name="Rijpstra I.C."/>
            <person name="Sinninghe Damste J.S."/>
            <person name="Liesack W."/>
            <person name="Dedysh S.N."/>
        </authorList>
    </citation>
    <scope>NUCLEOTIDE SEQUENCE [LARGE SCALE GENOMIC DNA]</scope>
    <source>
        <strain evidence="7">PX52</strain>
    </source>
</reference>
<evidence type="ECO:0000256" key="2">
    <source>
        <dbReference type="ARBA" id="ARBA00022737"/>
    </source>
</evidence>
<dbReference type="InterPro" id="IPR011600">
    <property type="entry name" value="Pept_C14_caspase"/>
</dbReference>
<evidence type="ECO:0000313" key="7">
    <source>
        <dbReference type="Proteomes" id="UP000324974"/>
    </source>
</evidence>
<evidence type="ECO:0000259" key="5">
    <source>
        <dbReference type="Pfam" id="PF00656"/>
    </source>
</evidence>
<dbReference type="PROSITE" id="PS50082">
    <property type="entry name" value="WD_REPEATS_2"/>
    <property type="match status" value="3"/>
</dbReference>
<dbReference type="Pfam" id="PF00400">
    <property type="entry name" value="WD40"/>
    <property type="match status" value="4"/>
</dbReference>
<dbReference type="GO" id="GO:0004197">
    <property type="term" value="F:cysteine-type endopeptidase activity"/>
    <property type="evidence" value="ECO:0007669"/>
    <property type="project" value="InterPro"/>
</dbReference>
<feature type="repeat" description="WD" evidence="3">
    <location>
        <begin position="509"/>
        <end position="550"/>
    </location>
</feature>
<protein>
    <submittedName>
        <fullName evidence="6">WD-40 repeat protein, beta transducin-like protein</fullName>
    </submittedName>
</protein>
<feature type="repeat" description="WD" evidence="3">
    <location>
        <begin position="29"/>
        <end position="70"/>
    </location>
</feature>
<gene>
    <name evidence="6" type="ORF">PX52LOC_07776</name>
</gene>
<dbReference type="InterPro" id="IPR015943">
    <property type="entry name" value="WD40/YVTN_repeat-like_dom_sf"/>
</dbReference>
<organism evidence="6 7">
    <name type="scientific">Limnoglobus roseus</name>
    <dbReference type="NCBI Taxonomy" id="2598579"/>
    <lineage>
        <taxon>Bacteria</taxon>
        <taxon>Pseudomonadati</taxon>
        <taxon>Planctomycetota</taxon>
        <taxon>Planctomycetia</taxon>
        <taxon>Gemmatales</taxon>
        <taxon>Gemmataceae</taxon>
        <taxon>Limnoglobus</taxon>
    </lineage>
</organism>
<dbReference type="GO" id="GO:0006508">
    <property type="term" value="P:proteolysis"/>
    <property type="evidence" value="ECO:0007669"/>
    <property type="project" value="InterPro"/>
</dbReference>
<feature type="domain" description="Peptidase C14 caspase" evidence="5">
    <location>
        <begin position="760"/>
        <end position="984"/>
    </location>
</feature>
<dbReference type="Proteomes" id="UP000324974">
    <property type="component" value="Chromosome"/>
</dbReference>
<evidence type="ECO:0000256" key="4">
    <source>
        <dbReference type="SAM" id="MobiDB-lite"/>
    </source>
</evidence>
<dbReference type="KEGG" id="lrs:PX52LOC_07776"/>
<dbReference type="AlphaFoldDB" id="A0A5C1AMM0"/>
<dbReference type="InterPro" id="IPR036322">
    <property type="entry name" value="WD40_repeat_dom_sf"/>
</dbReference>
<dbReference type="Gene3D" id="2.130.10.10">
    <property type="entry name" value="YVTN repeat-like/Quinoprotein amine dehydrogenase"/>
    <property type="match status" value="3"/>
</dbReference>
<dbReference type="InterPro" id="IPR029030">
    <property type="entry name" value="Caspase-like_dom_sf"/>
</dbReference>
<sequence length="995" mass="108611">MGRILMAVCLLAVVGRAEGETQPVMVFDTGGHTNKVVGAFFLKGDKQIVTASSDNTVRVWDIATAKTEHMYRLPIDGKYDGTVQVAAISTDRRFLAVGGNNPFDENPYATIIVYVIDLVEGKIAHTLVKDAPYLRSLSFSPDGQYLAAASCTRGAWFWNLDTRQVTRLTEDRCCNFVKFHPEKFIVVVDGVRRDDQTYATFETYYVPSAKLAAQAQSGKRSTTDAGASNAIWVGNDRLVSGHIGMSLSFWDHAGANYVNVKLPITVPAKVKDDIYPTEVVRSPDGRKLLVAGPADITPNVMLIDTATNKQLAEMTEHLFDVHVADFSSDSSLVVTAGYKTEIYVWQAETGKVVARLRGPGGGFSAGGWSRRGTAFGFGRSMYDSEDPKAALPIEWAFDLPTLTLGLATGENFIRTPRIESPSLRLDRGIAESLRNAFRKSRPIQHPAAGSNPPVNAKPDSQLSGLNDEDILKSFRPAVQLLSDDRAIVVYGGNRMYLCELSTGQIKQMFYGLASTLSDLVASPDGRWILTSSYDQTLRVWRVDAEVPVLSVFVADKEWVAWTPEGYYACSPGGERMAGWQPVGTPGSFGTYNAAVQFNTHFYRPDVIKRTLTEGSAGRAAKKIAEETVAPVPPEFRRAQPPSVSIISPKALTKFSDDTFEVEVLAKPVGDNPITELRLQVNGRSYEGAGRRGTRTYVDPRREEVREKFVIELKPGEYLLKGLAETAGKSQGESTPVKVEVLGLEARKPRLFGVGVGVGTYADRADTASLPHGGRDATALLKTLEAHGKNLFSGVQTKILTDDQATRKNMLEALKWMGKQMTDRDVGVFFFSGHADKDEQELLYLCCHDTRRADLIDAGIPASQVKEHLAKTKGTIILVLDACYAGAIDDAVTKDAGDSVNDRMARQFATTASGLIVLCSCRGKEQSLQDATDGGYFTHALIQGLKGKAKAVDGVVHLPQLFTYADEVVRARSKNRQTPYYRANTGTLPAVALSRP</sequence>
<dbReference type="PROSITE" id="PS00678">
    <property type="entry name" value="WD_REPEATS_1"/>
    <property type="match status" value="1"/>
</dbReference>
<evidence type="ECO:0000256" key="3">
    <source>
        <dbReference type="PROSITE-ProRule" id="PRU00221"/>
    </source>
</evidence>
<feature type="region of interest" description="Disordered" evidence="4">
    <location>
        <begin position="440"/>
        <end position="462"/>
    </location>
</feature>
<name>A0A5C1AMM0_9BACT</name>
<dbReference type="EMBL" id="CP042425">
    <property type="protein sequence ID" value="QEL20669.1"/>
    <property type="molecule type" value="Genomic_DNA"/>
</dbReference>
<dbReference type="SUPFAM" id="SSF52129">
    <property type="entry name" value="Caspase-like"/>
    <property type="match status" value="1"/>
</dbReference>
<feature type="repeat" description="WD" evidence="3">
    <location>
        <begin position="314"/>
        <end position="355"/>
    </location>
</feature>
<dbReference type="RefSeq" id="WP_149114937.1">
    <property type="nucleotide sequence ID" value="NZ_CP042425.1"/>
</dbReference>